<comment type="caution">
    <text evidence="2">The sequence shown here is derived from an EMBL/GenBank/DDBJ whole genome shotgun (WGS) entry which is preliminary data.</text>
</comment>
<protein>
    <recommendedName>
        <fullName evidence="4">Reverse transcriptase zinc-binding domain-containing protein</fullName>
    </recommendedName>
</protein>
<dbReference type="Proteomes" id="UP000823388">
    <property type="component" value="Chromosome 3K"/>
</dbReference>
<keyword evidence="1" id="KW-0472">Membrane</keyword>
<sequence>MRRRTCVHLLLFVTNLLALGGLIIFSTIAEHKRYLYRRSIRPLEEPYCERCPTVTESDVHLFFNCPLAQGTWSALGFAPNPAIVRQPWLLCLSADLPEQVHVDVIPLLLWHIWKARNAMIFDHIDSTPRDIIRRVVQDIDAWSCRFNQLKPDLLVWKTWLQSCY</sequence>
<keyword evidence="3" id="KW-1185">Reference proteome</keyword>
<organism evidence="2 3">
    <name type="scientific">Panicum virgatum</name>
    <name type="common">Blackwell switchgrass</name>
    <dbReference type="NCBI Taxonomy" id="38727"/>
    <lineage>
        <taxon>Eukaryota</taxon>
        <taxon>Viridiplantae</taxon>
        <taxon>Streptophyta</taxon>
        <taxon>Embryophyta</taxon>
        <taxon>Tracheophyta</taxon>
        <taxon>Spermatophyta</taxon>
        <taxon>Magnoliopsida</taxon>
        <taxon>Liliopsida</taxon>
        <taxon>Poales</taxon>
        <taxon>Poaceae</taxon>
        <taxon>PACMAD clade</taxon>
        <taxon>Panicoideae</taxon>
        <taxon>Panicodae</taxon>
        <taxon>Paniceae</taxon>
        <taxon>Panicinae</taxon>
        <taxon>Panicum</taxon>
        <taxon>Panicum sect. Hiantes</taxon>
    </lineage>
</organism>
<keyword evidence="1" id="KW-0812">Transmembrane</keyword>
<evidence type="ECO:0000256" key="1">
    <source>
        <dbReference type="SAM" id="Phobius"/>
    </source>
</evidence>
<reference evidence="2" key="1">
    <citation type="submission" date="2020-05" db="EMBL/GenBank/DDBJ databases">
        <title>WGS assembly of Panicum virgatum.</title>
        <authorList>
            <person name="Lovell J.T."/>
            <person name="Jenkins J."/>
            <person name="Shu S."/>
            <person name="Juenger T.E."/>
            <person name="Schmutz J."/>
        </authorList>
    </citation>
    <scope>NUCLEOTIDE SEQUENCE</scope>
    <source>
        <strain evidence="2">AP13</strain>
    </source>
</reference>
<evidence type="ECO:0000313" key="2">
    <source>
        <dbReference type="EMBL" id="KAG2626059.1"/>
    </source>
</evidence>
<proteinExistence type="predicted"/>
<gene>
    <name evidence="2" type="ORF">PVAP13_3KG286727</name>
</gene>
<dbReference type="EMBL" id="CM029041">
    <property type="protein sequence ID" value="KAG2626059.1"/>
    <property type="molecule type" value="Genomic_DNA"/>
</dbReference>
<dbReference type="AlphaFoldDB" id="A0A8T0V1I9"/>
<accession>A0A8T0V1I9</accession>
<keyword evidence="1" id="KW-1133">Transmembrane helix</keyword>
<evidence type="ECO:0000313" key="3">
    <source>
        <dbReference type="Proteomes" id="UP000823388"/>
    </source>
</evidence>
<name>A0A8T0V1I9_PANVG</name>
<evidence type="ECO:0008006" key="4">
    <source>
        <dbReference type="Google" id="ProtNLM"/>
    </source>
</evidence>
<feature type="transmembrane region" description="Helical" evidence="1">
    <location>
        <begin position="7"/>
        <end position="29"/>
    </location>
</feature>